<dbReference type="InterPro" id="IPR007867">
    <property type="entry name" value="GMC_OxRtase_C"/>
</dbReference>
<dbReference type="PROSITE" id="PS00624">
    <property type="entry name" value="GMC_OXRED_2"/>
    <property type="match status" value="1"/>
</dbReference>
<keyword evidence="4" id="KW-0285">Flavoprotein</keyword>
<comment type="similarity">
    <text evidence="1 4">Belongs to the GMC oxidoreductase family.</text>
</comment>
<feature type="active site" description="Proton donor" evidence="2">
    <location>
        <position position="510"/>
    </location>
</feature>
<dbReference type="Pfam" id="PF05199">
    <property type="entry name" value="GMC_oxred_C"/>
    <property type="match status" value="1"/>
</dbReference>
<evidence type="ECO:0000259" key="6">
    <source>
        <dbReference type="PROSITE" id="PS00624"/>
    </source>
</evidence>
<evidence type="ECO:0000256" key="1">
    <source>
        <dbReference type="ARBA" id="ARBA00010790"/>
    </source>
</evidence>
<dbReference type="InterPro" id="IPR000172">
    <property type="entry name" value="GMC_OxRdtase_N"/>
</dbReference>
<dbReference type="PROSITE" id="PS00623">
    <property type="entry name" value="GMC_OXRED_1"/>
    <property type="match status" value="1"/>
</dbReference>
<dbReference type="GO" id="GO:0016614">
    <property type="term" value="F:oxidoreductase activity, acting on CH-OH group of donors"/>
    <property type="evidence" value="ECO:0007669"/>
    <property type="project" value="InterPro"/>
</dbReference>
<feature type="domain" description="Glucose-methanol-choline oxidoreductase N-terminal" evidence="6">
    <location>
        <begin position="264"/>
        <end position="278"/>
    </location>
</feature>
<feature type="binding site" evidence="3">
    <location>
        <begin position="509"/>
        <end position="510"/>
    </location>
    <ligand>
        <name>FAD</name>
        <dbReference type="ChEBI" id="CHEBI:57692"/>
    </ligand>
</feature>
<evidence type="ECO:0000259" key="5">
    <source>
        <dbReference type="PROSITE" id="PS00623"/>
    </source>
</evidence>
<dbReference type="AlphaFoldDB" id="A0AAN6X2B6"/>
<dbReference type="PIRSF" id="PIRSF000137">
    <property type="entry name" value="Alcohol_oxidase"/>
    <property type="match status" value="1"/>
</dbReference>
<feature type="domain" description="Glucose-methanol-choline oxidoreductase N-terminal" evidence="5">
    <location>
        <begin position="85"/>
        <end position="108"/>
    </location>
</feature>
<dbReference type="Gene3D" id="3.30.560.10">
    <property type="entry name" value="Glucose Oxidase, domain 3"/>
    <property type="match status" value="1"/>
</dbReference>
<dbReference type="Proteomes" id="UP001302126">
    <property type="component" value="Unassembled WGS sequence"/>
</dbReference>
<dbReference type="SUPFAM" id="SSF54373">
    <property type="entry name" value="FAD-linked reductases, C-terminal domain"/>
    <property type="match status" value="1"/>
</dbReference>
<feature type="binding site" evidence="3">
    <location>
        <position position="231"/>
    </location>
    <ligand>
        <name>FAD</name>
        <dbReference type="ChEBI" id="CHEBI:57692"/>
    </ligand>
</feature>
<dbReference type="Gene3D" id="3.50.50.60">
    <property type="entry name" value="FAD/NAD(P)-binding domain"/>
    <property type="match status" value="1"/>
</dbReference>
<evidence type="ECO:0000256" key="2">
    <source>
        <dbReference type="PIRSR" id="PIRSR000137-1"/>
    </source>
</evidence>
<evidence type="ECO:0000256" key="3">
    <source>
        <dbReference type="PIRSR" id="PIRSR000137-2"/>
    </source>
</evidence>
<sequence>MSVKTEYDFIIVGSGPAGSSLAYGLAQSPKKPKVLVLEAGGQNDDRNMRVNGQRWLTFMNKDMNWGYKTVPQEHCDNRELDYSRGRGLGGSSAINFGVFTIGASHDYDTWAELVGDDDFTWDRIQSRFKQLVTVHGETPPGTDPKFAAPNNTQDFTGPVHVGYASEWEDDLLPLLDLFSQTGHPLNPDHNSGNPIGMSVLISSAHEGLRSTSADLLTQLPSNITVLTSSPVQRVLFSSEKKAIAVVLSNGHTFFASKEIILCAGALDTPRILMHSGIGPPDQLSSFSIPIISPLSAVGQNLRDHAFAPLVYQRKPSSPSSSSRASFYGSQESQDSALEEWKQSYSGPWAKFACEVGIGFFKFPPSFFSSSEFLSLPPLEQVYLSHPTIPHYEVFTHFPIHWFLPPPFPRASPDSLIDYSCFLVFLYNAQARGEVTLQSSDPSVPLRFDPKFLSHEFDRKAAVESIRAVMRFTEAEEYARDTVGVVAGPEKDATDEELLAYWRQTISSSWHMTGTAKMGRRGEEDAVVDSEFSVMGVEGLRVADMSVVPVLASCHVQAVAYVTGYTCAEKLLKEYDLL</sequence>
<organism evidence="7 8">
    <name type="scientific">Podospora australis</name>
    <dbReference type="NCBI Taxonomy" id="1536484"/>
    <lineage>
        <taxon>Eukaryota</taxon>
        <taxon>Fungi</taxon>
        <taxon>Dikarya</taxon>
        <taxon>Ascomycota</taxon>
        <taxon>Pezizomycotina</taxon>
        <taxon>Sordariomycetes</taxon>
        <taxon>Sordariomycetidae</taxon>
        <taxon>Sordariales</taxon>
        <taxon>Podosporaceae</taxon>
        <taxon>Podospora</taxon>
    </lineage>
</organism>
<proteinExistence type="inferred from homology"/>
<gene>
    <name evidence="7" type="ORF">QBC35DRAFT_424688</name>
</gene>
<dbReference type="GO" id="GO:0050660">
    <property type="term" value="F:flavin adenine dinucleotide binding"/>
    <property type="evidence" value="ECO:0007669"/>
    <property type="project" value="InterPro"/>
</dbReference>
<comment type="caution">
    <text evidence="7">The sequence shown here is derived from an EMBL/GenBank/DDBJ whole genome shotgun (WGS) entry which is preliminary data.</text>
</comment>
<reference evidence="7" key="2">
    <citation type="submission" date="2023-05" db="EMBL/GenBank/DDBJ databases">
        <authorList>
            <consortium name="Lawrence Berkeley National Laboratory"/>
            <person name="Steindorff A."/>
            <person name="Hensen N."/>
            <person name="Bonometti L."/>
            <person name="Westerberg I."/>
            <person name="Brannstrom I.O."/>
            <person name="Guillou S."/>
            <person name="Cros-Aarteil S."/>
            <person name="Calhoun S."/>
            <person name="Haridas S."/>
            <person name="Kuo A."/>
            <person name="Mondo S."/>
            <person name="Pangilinan J."/>
            <person name="Riley R."/>
            <person name="Labutti K."/>
            <person name="Andreopoulos B."/>
            <person name="Lipzen A."/>
            <person name="Chen C."/>
            <person name="Yanf M."/>
            <person name="Daum C."/>
            <person name="Ng V."/>
            <person name="Clum A."/>
            <person name="Ohm R."/>
            <person name="Martin F."/>
            <person name="Silar P."/>
            <person name="Natvig D."/>
            <person name="Lalanne C."/>
            <person name="Gautier V."/>
            <person name="Ament-Velasquez S.L."/>
            <person name="Kruys A."/>
            <person name="Hutchinson M.I."/>
            <person name="Powell A.J."/>
            <person name="Barry K."/>
            <person name="Miller A.N."/>
            <person name="Grigoriev I.V."/>
            <person name="Debuchy R."/>
            <person name="Gladieux P."/>
            <person name="Thoren M.H."/>
            <person name="Johannesson H."/>
        </authorList>
    </citation>
    <scope>NUCLEOTIDE SEQUENCE</scope>
    <source>
        <strain evidence="7">PSN309</strain>
    </source>
</reference>
<evidence type="ECO:0000256" key="4">
    <source>
        <dbReference type="RuleBase" id="RU003968"/>
    </source>
</evidence>
<name>A0AAN6X2B6_9PEZI</name>
<dbReference type="Pfam" id="PF00732">
    <property type="entry name" value="GMC_oxred_N"/>
    <property type="match status" value="1"/>
</dbReference>
<evidence type="ECO:0000313" key="7">
    <source>
        <dbReference type="EMBL" id="KAK4192326.1"/>
    </source>
</evidence>
<reference evidence="7" key="1">
    <citation type="journal article" date="2023" name="Mol. Phylogenet. Evol.">
        <title>Genome-scale phylogeny and comparative genomics of the fungal order Sordariales.</title>
        <authorList>
            <person name="Hensen N."/>
            <person name="Bonometti L."/>
            <person name="Westerberg I."/>
            <person name="Brannstrom I.O."/>
            <person name="Guillou S."/>
            <person name="Cros-Aarteil S."/>
            <person name="Calhoun S."/>
            <person name="Haridas S."/>
            <person name="Kuo A."/>
            <person name="Mondo S."/>
            <person name="Pangilinan J."/>
            <person name="Riley R."/>
            <person name="LaButti K."/>
            <person name="Andreopoulos B."/>
            <person name="Lipzen A."/>
            <person name="Chen C."/>
            <person name="Yan M."/>
            <person name="Daum C."/>
            <person name="Ng V."/>
            <person name="Clum A."/>
            <person name="Steindorff A."/>
            <person name="Ohm R.A."/>
            <person name="Martin F."/>
            <person name="Silar P."/>
            <person name="Natvig D.O."/>
            <person name="Lalanne C."/>
            <person name="Gautier V."/>
            <person name="Ament-Velasquez S.L."/>
            <person name="Kruys A."/>
            <person name="Hutchinson M.I."/>
            <person name="Powell A.J."/>
            <person name="Barry K."/>
            <person name="Miller A.N."/>
            <person name="Grigoriev I.V."/>
            <person name="Debuchy R."/>
            <person name="Gladieux P."/>
            <person name="Hiltunen Thoren M."/>
            <person name="Johannesson H."/>
        </authorList>
    </citation>
    <scope>NUCLEOTIDE SEQUENCE</scope>
    <source>
        <strain evidence="7">PSN309</strain>
    </source>
</reference>
<feature type="binding site" evidence="3">
    <location>
        <begin position="95"/>
        <end position="98"/>
    </location>
    <ligand>
        <name>FAD</name>
        <dbReference type="ChEBI" id="CHEBI:57692"/>
    </ligand>
</feature>
<feature type="active site" description="Proton acceptor" evidence="2">
    <location>
        <position position="554"/>
    </location>
</feature>
<dbReference type="PANTHER" id="PTHR11552:SF134">
    <property type="entry name" value="GLUCOSE-METHANOL-CHOLINE OXIDOREDUCTASE N-TERMINAL DOMAIN-CONTAINING PROTEIN"/>
    <property type="match status" value="1"/>
</dbReference>
<keyword evidence="8" id="KW-1185">Reference proteome</keyword>
<dbReference type="InterPro" id="IPR036188">
    <property type="entry name" value="FAD/NAD-bd_sf"/>
</dbReference>
<dbReference type="PANTHER" id="PTHR11552">
    <property type="entry name" value="GLUCOSE-METHANOL-CHOLINE GMC OXIDOREDUCTASE"/>
    <property type="match status" value="1"/>
</dbReference>
<accession>A0AAN6X2B6</accession>
<protein>
    <recommendedName>
        <fullName evidence="5 6">Glucose-methanol-choline oxidoreductase N-terminal domain-containing protein</fullName>
    </recommendedName>
</protein>
<comment type="cofactor">
    <cofactor evidence="3">
        <name>FAD</name>
        <dbReference type="ChEBI" id="CHEBI:57692"/>
    </cofactor>
</comment>
<dbReference type="InterPro" id="IPR012132">
    <property type="entry name" value="GMC_OxRdtase"/>
</dbReference>
<keyword evidence="3 4" id="KW-0274">FAD</keyword>
<dbReference type="EMBL" id="MU864355">
    <property type="protein sequence ID" value="KAK4192326.1"/>
    <property type="molecule type" value="Genomic_DNA"/>
</dbReference>
<dbReference type="SUPFAM" id="SSF51905">
    <property type="entry name" value="FAD/NAD(P)-binding domain"/>
    <property type="match status" value="1"/>
</dbReference>
<evidence type="ECO:0000313" key="8">
    <source>
        <dbReference type="Proteomes" id="UP001302126"/>
    </source>
</evidence>